<dbReference type="InterPro" id="IPR011760">
    <property type="entry name" value="PsdUridine_synth_TruD_insert"/>
</dbReference>
<keyword evidence="2" id="KW-0819">tRNA processing</keyword>
<dbReference type="NCBIfam" id="TIGR00094">
    <property type="entry name" value="tRNA_TruD_broad"/>
    <property type="match status" value="1"/>
</dbReference>
<dbReference type="GO" id="GO:0003723">
    <property type="term" value="F:RNA binding"/>
    <property type="evidence" value="ECO:0007669"/>
    <property type="project" value="InterPro"/>
</dbReference>
<dbReference type="CDD" id="cd02576">
    <property type="entry name" value="PseudoU_synth_ScPUS7"/>
    <property type="match status" value="1"/>
</dbReference>
<dbReference type="PANTHER" id="PTHR13326">
    <property type="entry name" value="TRNA PSEUDOURIDINE SYNTHASE D"/>
    <property type="match status" value="1"/>
</dbReference>
<dbReference type="EMBL" id="GACK01001354">
    <property type="protein sequence ID" value="JAA63680.1"/>
    <property type="molecule type" value="mRNA"/>
</dbReference>
<evidence type="ECO:0000259" key="6">
    <source>
        <dbReference type="PROSITE" id="PS50984"/>
    </source>
</evidence>
<keyword evidence="3" id="KW-0413">Isomerase</keyword>
<accession>L7MI80</accession>
<feature type="domain" description="TRUD" evidence="6">
    <location>
        <begin position="311"/>
        <end position="523"/>
    </location>
</feature>
<dbReference type="PANTHER" id="PTHR13326:SF31">
    <property type="entry name" value="PSEUDOURIDYLATE SYNTHASE 7 HOMOLOG"/>
    <property type="match status" value="1"/>
</dbReference>
<dbReference type="PROSITE" id="PS50984">
    <property type="entry name" value="TRUD"/>
    <property type="match status" value="2"/>
</dbReference>
<evidence type="ECO:0000313" key="7">
    <source>
        <dbReference type="EMBL" id="JAA63680.1"/>
    </source>
</evidence>
<dbReference type="GO" id="GO:0001522">
    <property type="term" value="P:pseudouridine synthesis"/>
    <property type="evidence" value="ECO:0007669"/>
    <property type="project" value="InterPro"/>
</dbReference>
<evidence type="ECO:0000256" key="3">
    <source>
        <dbReference type="ARBA" id="ARBA00023235"/>
    </source>
</evidence>
<evidence type="ECO:0000256" key="2">
    <source>
        <dbReference type="ARBA" id="ARBA00022694"/>
    </source>
</evidence>
<dbReference type="CDD" id="cd01291">
    <property type="entry name" value="PseudoU_synth"/>
    <property type="match status" value="1"/>
</dbReference>
<feature type="region of interest" description="Disordered" evidence="5">
    <location>
        <begin position="171"/>
        <end position="192"/>
    </location>
</feature>
<dbReference type="InterPro" id="IPR001656">
    <property type="entry name" value="PsdUridine_synth_TruD"/>
</dbReference>
<dbReference type="AlphaFoldDB" id="L7MI80"/>
<name>L7MI80_RHIPC</name>
<dbReference type="Pfam" id="PF01142">
    <property type="entry name" value="TruD"/>
    <property type="match status" value="2"/>
</dbReference>
<dbReference type="InterPro" id="IPR020103">
    <property type="entry name" value="PsdUridine_synth_cat_dom_sf"/>
</dbReference>
<comment type="similarity">
    <text evidence="1">Belongs to the pseudouridine synthase TruD family.</text>
</comment>
<sequence>SRNRAVQKVKPSNKPNQLRNACCLPCVWLSAVATVLLLLSFAMSADNESVSSSKKRRVGFEEEVGITEFVGKHKGFNGVLKQRYSDFLVNEIDPSGCIVRLETLEPPPEPKPDTSWADDNVSAEAKEHLELLADGQRTEPVIIPVTGLSKEQRGQVHAWIRARWPHLESHTTTDGTVRVSRSTAQRRRAAPWPSGRPTYTTFVLYKENMDTIEAVNRIATFLGMRPSCLGYAGTKDKRAKTCQRVSCHRLPAKKLLDLNRRQGLWVGNITFENAAIKLGDLQGNRFTIVLRDVDGTKADHEEAMQSLSENGFLNYYGTQRFGTTSVATHHIGRALLKGCYEEAVDLVLQPRDGGALAECREEWARSKDAAQALAKLPHRGCIEGLLLRALTKGGATNYLGALLALPRNVRLLYLHGYQSYVWNRLVSRRVQRFGLTVLPGDLLMTPGGSEEEPRIAGPEDVASASVQTVVLPLPGHSVRYPQNEVADWYKEILAEDGLTLNSFSEQKHRDLSMSGCYRHLVAVPREVQWQEVSYTDPQAALVLSDLDRLQGLPEPQSCESDDNARRALQSYVWNRLVSRRVQQFGLTVLPGDLLMTPGGSEEEPRIAGPEDVASASVQTLVLPLPGHSVRYPQNEVADWYKEILAEDGLTLNSFSEQKHRDLSMSGCYRHLVAVPREVQWQEVSYTDPQAALVLSDLDRLQGLPEPQSCESDDNARRALKLEFNLSSSCYATMAVRELLHRECTSWTPVATS</sequence>
<dbReference type="GO" id="GO:0009982">
    <property type="term" value="F:pseudouridine synthase activity"/>
    <property type="evidence" value="ECO:0007669"/>
    <property type="project" value="InterPro"/>
</dbReference>
<dbReference type="FunFam" id="3.30.2350.20:FF:000002">
    <property type="entry name" value="Pseudouridylate synthase 7 homolog"/>
    <property type="match status" value="1"/>
</dbReference>
<dbReference type="Gene3D" id="3.30.2350.20">
    <property type="entry name" value="TruD, catalytic domain"/>
    <property type="match status" value="3"/>
</dbReference>
<evidence type="ECO:0000256" key="5">
    <source>
        <dbReference type="SAM" id="MobiDB-lite"/>
    </source>
</evidence>
<dbReference type="GO" id="GO:0008033">
    <property type="term" value="P:tRNA processing"/>
    <property type="evidence" value="ECO:0007669"/>
    <property type="project" value="UniProtKB-KW"/>
</dbReference>
<feature type="non-terminal residue" evidence="7">
    <location>
        <position position="1"/>
    </location>
</feature>
<reference evidence="7" key="2">
    <citation type="journal article" date="2015" name="J. Proteomics">
        <title>Sexual differences in the sialomes of the zebra tick, Rhipicephalus pulchellus.</title>
        <authorList>
            <person name="Tan A.W."/>
            <person name="Francischetti I.M."/>
            <person name="Slovak M."/>
            <person name="Kini R.M."/>
            <person name="Ribeiro J.M."/>
        </authorList>
    </citation>
    <scope>NUCLEOTIDE SEQUENCE</scope>
    <source>
        <tissue evidence="7">Salivary gland</tissue>
    </source>
</reference>
<evidence type="ECO:0000256" key="4">
    <source>
        <dbReference type="ARBA" id="ARBA00036943"/>
    </source>
</evidence>
<evidence type="ECO:0000256" key="1">
    <source>
        <dbReference type="ARBA" id="ARBA00007953"/>
    </source>
</evidence>
<proteinExistence type="evidence at transcript level"/>
<dbReference type="PIRSF" id="PIRSF037016">
    <property type="entry name" value="Pseudouridin_synth_euk_prd"/>
    <property type="match status" value="1"/>
</dbReference>
<organism evidence="7">
    <name type="scientific">Rhipicephalus pulchellus</name>
    <name type="common">Yellow backed tick</name>
    <name type="synonym">Dermacentor pulchellus</name>
    <dbReference type="NCBI Taxonomy" id="72859"/>
    <lineage>
        <taxon>Eukaryota</taxon>
        <taxon>Metazoa</taxon>
        <taxon>Ecdysozoa</taxon>
        <taxon>Arthropoda</taxon>
        <taxon>Chelicerata</taxon>
        <taxon>Arachnida</taxon>
        <taxon>Acari</taxon>
        <taxon>Parasitiformes</taxon>
        <taxon>Ixodida</taxon>
        <taxon>Ixodoidea</taxon>
        <taxon>Ixodidae</taxon>
        <taxon>Rhipicephalinae</taxon>
        <taxon>Rhipicephalus</taxon>
        <taxon>Rhipicephalus</taxon>
    </lineage>
</organism>
<dbReference type="InterPro" id="IPR042214">
    <property type="entry name" value="TruD_catalytic"/>
</dbReference>
<comment type="catalytic activity">
    <reaction evidence="4">
        <text>a uridine in tRNA = a pseudouridine in tRNA</text>
        <dbReference type="Rhea" id="RHEA:54572"/>
        <dbReference type="Rhea" id="RHEA-COMP:13339"/>
        <dbReference type="Rhea" id="RHEA-COMP:13934"/>
        <dbReference type="ChEBI" id="CHEBI:65314"/>
        <dbReference type="ChEBI" id="CHEBI:65315"/>
    </reaction>
</comment>
<dbReference type="SUPFAM" id="SSF55120">
    <property type="entry name" value="Pseudouridine synthase"/>
    <property type="match status" value="2"/>
</dbReference>
<feature type="domain" description="TRUD" evidence="6">
    <location>
        <begin position="522"/>
        <end position="674"/>
    </location>
</feature>
<protein>
    <recommendedName>
        <fullName evidence="6">TRUD domain-containing protein</fullName>
    </recommendedName>
</protein>
<dbReference type="GO" id="GO:0005634">
    <property type="term" value="C:nucleus"/>
    <property type="evidence" value="ECO:0007669"/>
    <property type="project" value="TreeGrafter"/>
</dbReference>
<reference evidence="7" key="1">
    <citation type="submission" date="2012-11" db="EMBL/GenBank/DDBJ databases">
        <authorList>
            <person name="Lucero-Rivera Y.E."/>
            <person name="Tovar-Ramirez D."/>
        </authorList>
    </citation>
    <scope>NUCLEOTIDE SEQUENCE</scope>
    <source>
        <tissue evidence="7">Salivary gland</tissue>
    </source>
</reference>
<feature type="compositionally biased region" description="Polar residues" evidence="5">
    <location>
        <begin position="172"/>
        <end position="183"/>
    </location>
</feature>